<dbReference type="Proteomes" id="UP000181951">
    <property type="component" value="Unassembled WGS sequence"/>
</dbReference>
<evidence type="ECO:0000256" key="2">
    <source>
        <dbReference type="ARBA" id="ARBA00022630"/>
    </source>
</evidence>
<dbReference type="Gene3D" id="2.30.110.10">
    <property type="entry name" value="Electron Transport, Fmn-binding Protein, Chain A"/>
    <property type="match status" value="1"/>
</dbReference>
<name>A0A1H8NHD2_9ACTN</name>
<evidence type="ECO:0000256" key="4">
    <source>
        <dbReference type="ARBA" id="ARBA00038054"/>
    </source>
</evidence>
<evidence type="ECO:0000256" key="3">
    <source>
        <dbReference type="ARBA" id="ARBA00022643"/>
    </source>
</evidence>
<dbReference type="InterPro" id="IPR012349">
    <property type="entry name" value="Split_barrel_FMN-bd"/>
</dbReference>
<keyword evidence="6" id="KW-1185">Reference proteome</keyword>
<sequence>MRIDFDPEQMDRRAFYKLLTSVVVPRPIAWVSTTSRDHCCDNLSPATFGGQRYR</sequence>
<reference evidence="5 6" key="1">
    <citation type="submission" date="2016-10" db="EMBL/GenBank/DDBJ databases">
        <authorList>
            <person name="de Groot N.N."/>
        </authorList>
    </citation>
    <scope>NUCLEOTIDE SEQUENCE [LARGE SCALE GENOMIC DNA]</scope>
    <source>
        <strain evidence="5 6">CGMCC 4.2026</strain>
    </source>
</reference>
<protein>
    <submittedName>
        <fullName evidence="5">Uncharacterized protein</fullName>
    </submittedName>
</protein>
<evidence type="ECO:0000313" key="6">
    <source>
        <dbReference type="Proteomes" id="UP000181951"/>
    </source>
</evidence>
<proteinExistence type="inferred from homology"/>
<keyword evidence="3" id="KW-0288">FMN</keyword>
<dbReference type="PANTHER" id="PTHR33798:SF5">
    <property type="entry name" value="FLAVIN REDUCTASE LIKE DOMAIN-CONTAINING PROTEIN"/>
    <property type="match status" value="1"/>
</dbReference>
<keyword evidence="2" id="KW-0285">Flavoprotein</keyword>
<organism evidence="5 6">
    <name type="scientific">Actinacidiphila rubida</name>
    <dbReference type="NCBI Taxonomy" id="310780"/>
    <lineage>
        <taxon>Bacteria</taxon>
        <taxon>Bacillati</taxon>
        <taxon>Actinomycetota</taxon>
        <taxon>Actinomycetes</taxon>
        <taxon>Kitasatosporales</taxon>
        <taxon>Streptomycetaceae</taxon>
        <taxon>Actinacidiphila</taxon>
    </lineage>
</organism>
<dbReference type="AlphaFoldDB" id="A0A1H8NHD2"/>
<gene>
    <name evidence="5" type="ORF">SAMN05216267_102254</name>
</gene>
<dbReference type="EMBL" id="FODD01000022">
    <property type="protein sequence ID" value="SEO28942.1"/>
    <property type="molecule type" value="Genomic_DNA"/>
</dbReference>
<comment type="cofactor">
    <cofactor evidence="1">
        <name>FMN</name>
        <dbReference type="ChEBI" id="CHEBI:58210"/>
    </cofactor>
</comment>
<dbReference type="PANTHER" id="PTHR33798">
    <property type="entry name" value="FLAVOPROTEIN OXYGENASE"/>
    <property type="match status" value="1"/>
</dbReference>
<evidence type="ECO:0000256" key="1">
    <source>
        <dbReference type="ARBA" id="ARBA00001917"/>
    </source>
</evidence>
<evidence type="ECO:0000313" key="5">
    <source>
        <dbReference type="EMBL" id="SEO28942.1"/>
    </source>
</evidence>
<comment type="similarity">
    <text evidence="4">Belongs to the flavoredoxin family.</text>
</comment>
<accession>A0A1H8NHD2</accession>
<dbReference type="STRING" id="310780.SAMN05216267_102254"/>